<gene>
    <name evidence="12" type="ORF">DRF62_16325</name>
</gene>
<keyword evidence="4 9" id="KW-0732">Signal</keyword>
<dbReference type="EMBL" id="QNVS01000064">
    <property type="protein sequence ID" value="REC51993.1"/>
    <property type="molecule type" value="Genomic_DNA"/>
</dbReference>
<evidence type="ECO:0000256" key="3">
    <source>
        <dbReference type="ARBA" id="ARBA00022723"/>
    </source>
</evidence>
<evidence type="ECO:0000259" key="11">
    <source>
        <dbReference type="Pfam" id="PF18962"/>
    </source>
</evidence>
<name>A0A3D9BEM8_9FLAO</name>
<comment type="similarity">
    <text evidence="1">Belongs to the peptidase M43B family.</text>
</comment>
<feature type="signal peptide" evidence="9">
    <location>
        <begin position="1"/>
        <end position="18"/>
    </location>
</feature>
<dbReference type="Pfam" id="PF18962">
    <property type="entry name" value="Por_Secre_tail"/>
    <property type="match status" value="1"/>
</dbReference>
<comment type="caution">
    <text evidence="12">The sequence shown here is derived from an EMBL/GenBank/DDBJ whole genome shotgun (WGS) entry which is preliminary data.</text>
</comment>
<dbReference type="GO" id="GO:0006508">
    <property type="term" value="P:proteolysis"/>
    <property type="evidence" value="ECO:0007669"/>
    <property type="project" value="UniProtKB-KW"/>
</dbReference>
<dbReference type="InterPro" id="IPR024079">
    <property type="entry name" value="MetalloPept_cat_dom_sf"/>
</dbReference>
<dbReference type="Proteomes" id="UP000256512">
    <property type="component" value="Unassembled WGS sequence"/>
</dbReference>
<keyword evidence="6" id="KW-0862">Zinc</keyword>
<evidence type="ECO:0000313" key="12">
    <source>
        <dbReference type="EMBL" id="REC51993.1"/>
    </source>
</evidence>
<evidence type="ECO:0000313" key="13">
    <source>
        <dbReference type="Proteomes" id="UP000256512"/>
    </source>
</evidence>
<evidence type="ECO:0000259" key="10">
    <source>
        <dbReference type="Pfam" id="PF05572"/>
    </source>
</evidence>
<keyword evidence="3" id="KW-0479">Metal-binding</keyword>
<evidence type="ECO:0000256" key="7">
    <source>
        <dbReference type="ARBA" id="ARBA00023049"/>
    </source>
</evidence>
<dbReference type="AlphaFoldDB" id="A0A3D9BEM8"/>
<feature type="domain" description="Peptidase M43 pregnancy-associated plasma-A" evidence="10">
    <location>
        <begin position="165"/>
        <end position="319"/>
    </location>
</feature>
<dbReference type="PANTHER" id="PTHR47466">
    <property type="match status" value="1"/>
</dbReference>
<dbReference type="InterPro" id="IPR026444">
    <property type="entry name" value="Secre_tail"/>
</dbReference>
<evidence type="ECO:0000256" key="8">
    <source>
        <dbReference type="ARBA" id="ARBA00023157"/>
    </source>
</evidence>
<evidence type="ECO:0008006" key="14">
    <source>
        <dbReference type="Google" id="ProtNLM"/>
    </source>
</evidence>
<evidence type="ECO:0000256" key="6">
    <source>
        <dbReference type="ARBA" id="ARBA00022833"/>
    </source>
</evidence>
<evidence type="ECO:0000256" key="1">
    <source>
        <dbReference type="ARBA" id="ARBA00008721"/>
    </source>
</evidence>
<proteinExistence type="inferred from homology"/>
<protein>
    <recommendedName>
        <fullName evidence="14">Zinc metalloprotease</fullName>
    </recommendedName>
</protein>
<evidence type="ECO:0000256" key="4">
    <source>
        <dbReference type="ARBA" id="ARBA00022729"/>
    </source>
</evidence>
<evidence type="ECO:0000256" key="9">
    <source>
        <dbReference type="SAM" id="SignalP"/>
    </source>
</evidence>
<keyword evidence="8" id="KW-1015">Disulfide bond</keyword>
<feature type="chain" id="PRO_5017726809" description="Zinc metalloprotease" evidence="9">
    <location>
        <begin position="19"/>
        <end position="426"/>
    </location>
</feature>
<keyword evidence="7" id="KW-0482">Metalloprotease</keyword>
<dbReference type="GO" id="GO:0008237">
    <property type="term" value="F:metallopeptidase activity"/>
    <property type="evidence" value="ECO:0007669"/>
    <property type="project" value="UniProtKB-KW"/>
</dbReference>
<dbReference type="Gene3D" id="3.40.390.10">
    <property type="entry name" value="Collagenase (Catalytic Domain)"/>
    <property type="match status" value="1"/>
</dbReference>
<keyword evidence="13" id="KW-1185">Reference proteome</keyword>
<feature type="domain" description="Secretion system C-terminal sorting" evidence="11">
    <location>
        <begin position="354"/>
        <end position="419"/>
    </location>
</feature>
<dbReference type="Pfam" id="PF05572">
    <property type="entry name" value="Peptidase_M43"/>
    <property type="match status" value="1"/>
</dbReference>
<dbReference type="GO" id="GO:0046872">
    <property type="term" value="F:metal ion binding"/>
    <property type="evidence" value="ECO:0007669"/>
    <property type="project" value="UniProtKB-KW"/>
</dbReference>
<evidence type="ECO:0000256" key="2">
    <source>
        <dbReference type="ARBA" id="ARBA00022670"/>
    </source>
</evidence>
<dbReference type="SUPFAM" id="SSF55486">
    <property type="entry name" value="Metalloproteases ('zincins'), catalytic domain"/>
    <property type="match status" value="2"/>
</dbReference>
<dbReference type="NCBIfam" id="TIGR04183">
    <property type="entry name" value="Por_Secre_tail"/>
    <property type="match status" value="1"/>
</dbReference>
<dbReference type="PANTHER" id="PTHR47466:SF1">
    <property type="entry name" value="METALLOPROTEASE MEP1 (AFU_ORTHOLOGUE AFUA_1G07730)-RELATED"/>
    <property type="match status" value="1"/>
</dbReference>
<dbReference type="InterPro" id="IPR008754">
    <property type="entry name" value="Peptidase_M43"/>
</dbReference>
<reference evidence="12 13" key="1">
    <citation type="journal article" date="2006" name="Int. J. Syst. Evol. Microbiol.">
        <title>Chryseobacterium piscium sp. nov., isolated from fish of the South Atlantic Ocean off South Africa.</title>
        <authorList>
            <person name="de Beer H."/>
            <person name="Hugo C.J."/>
            <person name="Jooste P.J."/>
            <person name="Vancanneyt M."/>
            <person name="Coenye T."/>
            <person name="Vandamme P."/>
        </authorList>
    </citation>
    <scope>NUCLEOTIDE SEQUENCE [LARGE SCALE GENOMIC DNA]</scope>
    <source>
        <strain evidence="12 13">CCUG 51923</strain>
    </source>
</reference>
<accession>A0A3D9BEM8</accession>
<organism evidence="12 13">
    <name type="scientific">Chryseobacterium piscium</name>
    <dbReference type="NCBI Taxonomy" id="333702"/>
    <lineage>
        <taxon>Bacteria</taxon>
        <taxon>Pseudomonadati</taxon>
        <taxon>Bacteroidota</taxon>
        <taxon>Flavobacteriia</taxon>
        <taxon>Flavobacteriales</taxon>
        <taxon>Weeksellaceae</taxon>
        <taxon>Chryseobacterium group</taxon>
        <taxon>Chryseobacterium</taxon>
    </lineage>
</organism>
<keyword evidence="5" id="KW-0378">Hydrolase</keyword>
<dbReference type="RefSeq" id="WP_115951249.1">
    <property type="nucleotide sequence ID" value="NZ_QNVS01000064.1"/>
</dbReference>
<evidence type="ECO:0000256" key="5">
    <source>
        <dbReference type="ARBA" id="ARBA00022801"/>
    </source>
</evidence>
<keyword evidence="2" id="KW-0645">Protease</keyword>
<sequence>MTKYFILLATTFSLGAFAQHVRCNFDEKWSEFSKKHPEAKLKNDQLSEFIKNADNIAPHLKNVQTVVTIPVVVHVLYKNATQNVSDAQIQSQLAVLNADFRKLNSDFNTVVPAAFQSAAADLEINFCLATKDNNGNTTTGIIRKSVSNNFVFDDYYYSAANGGDAAWNTTKYLNIWVGAFTDTDLLGWAYPPAAAGYANDGLCIAYQVFGTVGTAGQAPYQTYNKGRTATHEIGHYFGLDHIWGEGDYTNIPDSSVCGTALWSDGCADTPATYYPYFGAPTYPNNQYTCTNTNSGAMFMNYMDYVNDGSMAMFTNNQKTITQTVLSSPRASLLNTNACSFLSVNEVEKAGSINVFPNPATQFISVASPFVTINEVEIFSAEGRLVKRAIIKNETDKIDVQDFAAGVYYVRTYNGKDFVKSMKFIKK</sequence>